<dbReference type="OrthoDB" id="3650339at2759"/>
<dbReference type="GeneID" id="54563248"/>
<protein>
    <recommendedName>
        <fullName evidence="1">Heterokaryon incompatibility domain-containing protein</fullName>
    </recommendedName>
</protein>
<dbReference type="RefSeq" id="XP_033659898.1">
    <property type="nucleotide sequence ID" value="XM_033809976.1"/>
</dbReference>
<keyword evidence="3" id="KW-1185">Reference proteome</keyword>
<dbReference type="AlphaFoldDB" id="A0A6A6BZM3"/>
<dbReference type="InterPro" id="IPR052895">
    <property type="entry name" value="HetReg/Transcr_Mod"/>
</dbReference>
<evidence type="ECO:0000259" key="1">
    <source>
        <dbReference type="Pfam" id="PF06985"/>
    </source>
</evidence>
<dbReference type="PANTHER" id="PTHR24148:SF64">
    <property type="entry name" value="HETEROKARYON INCOMPATIBILITY DOMAIN-CONTAINING PROTEIN"/>
    <property type="match status" value="1"/>
</dbReference>
<evidence type="ECO:0000313" key="3">
    <source>
        <dbReference type="Proteomes" id="UP000799537"/>
    </source>
</evidence>
<name>A0A6A6BZM3_ZASCE</name>
<accession>A0A6A6BZM3</accession>
<reference evidence="2" key="1">
    <citation type="journal article" date="2020" name="Stud. Mycol.">
        <title>101 Dothideomycetes genomes: a test case for predicting lifestyles and emergence of pathogens.</title>
        <authorList>
            <person name="Haridas S."/>
            <person name="Albert R."/>
            <person name="Binder M."/>
            <person name="Bloem J."/>
            <person name="Labutti K."/>
            <person name="Salamov A."/>
            <person name="Andreopoulos B."/>
            <person name="Baker S."/>
            <person name="Barry K."/>
            <person name="Bills G."/>
            <person name="Bluhm B."/>
            <person name="Cannon C."/>
            <person name="Castanera R."/>
            <person name="Culley D."/>
            <person name="Daum C."/>
            <person name="Ezra D."/>
            <person name="Gonzalez J."/>
            <person name="Henrissat B."/>
            <person name="Kuo A."/>
            <person name="Liang C."/>
            <person name="Lipzen A."/>
            <person name="Lutzoni F."/>
            <person name="Magnuson J."/>
            <person name="Mondo S."/>
            <person name="Nolan M."/>
            <person name="Ohm R."/>
            <person name="Pangilinan J."/>
            <person name="Park H.-J."/>
            <person name="Ramirez L."/>
            <person name="Alfaro M."/>
            <person name="Sun H."/>
            <person name="Tritt A."/>
            <person name="Yoshinaga Y."/>
            <person name="Zwiers L.-H."/>
            <person name="Turgeon B."/>
            <person name="Goodwin S."/>
            <person name="Spatafora J."/>
            <person name="Crous P."/>
            <person name="Grigoriev I."/>
        </authorList>
    </citation>
    <scope>NUCLEOTIDE SEQUENCE</scope>
    <source>
        <strain evidence="2">ATCC 36951</strain>
    </source>
</reference>
<evidence type="ECO:0000313" key="2">
    <source>
        <dbReference type="EMBL" id="KAF2159009.1"/>
    </source>
</evidence>
<organism evidence="2 3">
    <name type="scientific">Zasmidium cellare ATCC 36951</name>
    <dbReference type="NCBI Taxonomy" id="1080233"/>
    <lineage>
        <taxon>Eukaryota</taxon>
        <taxon>Fungi</taxon>
        <taxon>Dikarya</taxon>
        <taxon>Ascomycota</taxon>
        <taxon>Pezizomycotina</taxon>
        <taxon>Dothideomycetes</taxon>
        <taxon>Dothideomycetidae</taxon>
        <taxon>Mycosphaerellales</taxon>
        <taxon>Mycosphaerellaceae</taxon>
        <taxon>Zasmidium</taxon>
    </lineage>
</organism>
<feature type="domain" description="Heterokaryon incompatibility" evidence="1">
    <location>
        <begin position="107"/>
        <end position="245"/>
    </location>
</feature>
<proteinExistence type="predicted"/>
<gene>
    <name evidence="2" type="ORF">M409DRAFT_30544</name>
</gene>
<dbReference type="InterPro" id="IPR010730">
    <property type="entry name" value="HET"/>
</dbReference>
<dbReference type="Proteomes" id="UP000799537">
    <property type="component" value="Unassembled WGS sequence"/>
</dbReference>
<sequence length="730" mass="83508">MDTLPPPNSFISSLTPSLAEIQLPCRGCELDARQLDVLDTDFPLAGHVEEQTIVAKRLYTPINPWETRLLILRREEGSPNLITTLDVATVTRGRGLVIKERNELVPYFALSYTWGDPRFDRVLKVNHEMYPITSNLFRALVRLSYSSGPVRVWIDAICINQHDPKEKSAHIRNIFFFFQDADTVVVWLGEHGPKTEATFRLANDFILKQQSTLWSICDMHQRVLYFGLRDLSRRKWFPRTWVRQEMWAARKLAFLCGYSVAPWTTLQRLHLMTSEFPGFKWRKLARALQRSLLGLEVASQEEVLTRRLGDYRNPLLLDLQPQRKDIMNVLKRTATCECSDPRDRIYGVVGMTTTVITEGDPTSEEPSLRIDYNKSVSHVFQDVSRYVIARDQSLALLHLNASYGAHVEGEALPTWAVNWQRPFLGAPDLSRPECLIMSGRVVGELVADEIVTSFIFAQTAADHMPFRMRSSPLFGTDLGDVSGRVFPSIPIGPEFEKLVKAKVEQQAIIVSVDHRNNENNDYVKTVSIRTQQMILNRVLPWRADPVLAPDSIPLREVDSKPLMCQNHPHYISEHCGTMELRKRPVYESLDFNHQPEFFGAERSSHRHYEDKHRARWCKQRSHESRPFRVRNGIAYSSWSVPRQAHVDDVIVLPSLTCMPLVLRPSLQMEGAYEFIGMAMIIAGTWSGNSPCCDGLPSKDDDEVESFDLLWTWLDYGSRAAGVEPTDFTVV</sequence>
<dbReference type="EMBL" id="ML993644">
    <property type="protein sequence ID" value="KAF2159009.1"/>
    <property type="molecule type" value="Genomic_DNA"/>
</dbReference>
<dbReference type="Pfam" id="PF06985">
    <property type="entry name" value="HET"/>
    <property type="match status" value="1"/>
</dbReference>
<dbReference type="PANTHER" id="PTHR24148">
    <property type="entry name" value="ANKYRIN REPEAT DOMAIN-CONTAINING PROTEIN 39 HOMOLOG-RELATED"/>
    <property type="match status" value="1"/>
</dbReference>